<dbReference type="RefSeq" id="WP_212696267.1">
    <property type="nucleotide sequence ID" value="NZ_CP058649.1"/>
</dbReference>
<protein>
    <submittedName>
        <fullName evidence="1">Uncharacterized protein</fullName>
    </submittedName>
</protein>
<gene>
    <name evidence="1" type="ORF">HZI73_00120</name>
</gene>
<evidence type="ECO:0000313" key="1">
    <source>
        <dbReference type="EMBL" id="QUI20809.1"/>
    </source>
</evidence>
<dbReference type="EMBL" id="CP058649">
    <property type="protein sequence ID" value="QUI20809.1"/>
    <property type="molecule type" value="Genomic_DNA"/>
</dbReference>
<keyword evidence="2" id="KW-1185">Reference proteome</keyword>
<accession>A0A8J8MFT8</accession>
<dbReference type="Proteomes" id="UP000683246">
    <property type="component" value="Chromosome"/>
</dbReference>
<proteinExistence type="predicted"/>
<evidence type="ECO:0000313" key="2">
    <source>
        <dbReference type="Proteomes" id="UP000683246"/>
    </source>
</evidence>
<name>A0A8J8MFT8_9FIRM</name>
<sequence>MSKRNHSITLILNAKKKKVIEIANRTKDSVPVYITTDVFQSTKEAFAKYNDRIHHLYGWGYDYAKDQQKDLI</sequence>
<dbReference type="AlphaFoldDB" id="A0A8J8MFT8"/>
<dbReference type="KEGG" id="vpy:HZI73_00120"/>
<organism evidence="1 2">
    <name type="scientific">Vallitalea pronyensis</name>
    <dbReference type="NCBI Taxonomy" id="1348613"/>
    <lineage>
        <taxon>Bacteria</taxon>
        <taxon>Bacillati</taxon>
        <taxon>Bacillota</taxon>
        <taxon>Clostridia</taxon>
        <taxon>Lachnospirales</taxon>
        <taxon>Vallitaleaceae</taxon>
        <taxon>Vallitalea</taxon>
    </lineage>
</organism>
<reference evidence="1" key="1">
    <citation type="submission" date="2020-07" db="EMBL/GenBank/DDBJ databases">
        <title>Vallitalea pronyensis genome.</title>
        <authorList>
            <person name="Postec A."/>
        </authorList>
    </citation>
    <scope>NUCLEOTIDE SEQUENCE</scope>
    <source>
        <strain evidence="1">FatNI3</strain>
    </source>
</reference>